<evidence type="ECO:0000256" key="10">
    <source>
        <dbReference type="ARBA" id="ARBA00048881"/>
    </source>
</evidence>
<proteinExistence type="inferred from homology"/>
<evidence type="ECO:0000256" key="5">
    <source>
        <dbReference type="ARBA" id="ARBA00023002"/>
    </source>
</evidence>
<dbReference type="Proteomes" id="UP000030752">
    <property type="component" value="Unassembled WGS sequence"/>
</dbReference>
<dbReference type="SUPFAM" id="SSF48056">
    <property type="entry name" value="Di-copper centre-containing domain"/>
    <property type="match status" value="1"/>
</dbReference>
<dbReference type="OrthoDB" id="1658288at2759"/>
<dbReference type="GeneID" id="19975720"/>
<dbReference type="Pfam" id="PF18132">
    <property type="entry name" value="Tyrosinase_C"/>
    <property type="match status" value="1"/>
</dbReference>
<dbReference type="PRINTS" id="PR00092">
    <property type="entry name" value="TYROSINASE"/>
</dbReference>
<keyword evidence="8" id="KW-0470">Melanin biosynthesis</keyword>
<dbReference type="PANTHER" id="PTHR11474">
    <property type="entry name" value="TYROSINASE FAMILY MEMBER"/>
    <property type="match status" value="1"/>
</dbReference>
<comment type="similarity">
    <text evidence="2">Belongs to the tyrosinase family.</text>
</comment>
<dbReference type="EC" id="1.14.18.1" evidence="3"/>
<dbReference type="VEuPathDB" id="FungiDB:HMPREF1541_08381"/>
<evidence type="ECO:0000256" key="4">
    <source>
        <dbReference type="ARBA" id="ARBA00022723"/>
    </source>
</evidence>
<dbReference type="PROSITE" id="PS00497">
    <property type="entry name" value="TYROSINASE_1"/>
    <property type="match status" value="1"/>
</dbReference>
<feature type="domain" description="Tyrosinase copper-binding" evidence="12">
    <location>
        <begin position="106"/>
        <end position="123"/>
    </location>
</feature>
<dbReference type="Gene3D" id="2.60.310.20">
    <property type="match status" value="1"/>
</dbReference>
<accession>W2RM76</accession>
<keyword evidence="11" id="KW-0732">Signal</keyword>
<organism evidence="14 15">
    <name type="scientific">Cyphellophora europaea (strain CBS 101466)</name>
    <name type="common">Phialophora europaea</name>
    <dbReference type="NCBI Taxonomy" id="1220924"/>
    <lineage>
        <taxon>Eukaryota</taxon>
        <taxon>Fungi</taxon>
        <taxon>Dikarya</taxon>
        <taxon>Ascomycota</taxon>
        <taxon>Pezizomycotina</taxon>
        <taxon>Eurotiomycetes</taxon>
        <taxon>Chaetothyriomycetidae</taxon>
        <taxon>Chaetothyriales</taxon>
        <taxon>Cyphellophoraceae</taxon>
        <taxon>Cyphellophora</taxon>
    </lineage>
</organism>
<evidence type="ECO:0000313" key="15">
    <source>
        <dbReference type="Proteomes" id="UP000030752"/>
    </source>
</evidence>
<dbReference type="InterPro" id="IPR041640">
    <property type="entry name" value="Tyrosinase_C"/>
</dbReference>
<dbReference type="HOGENOM" id="CLU_013691_3_0_1"/>
<reference evidence="14 15" key="1">
    <citation type="submission" date="2013-03" db="EMBL/GenBank/DDBJ databases">
        <title>The Genome Sequence of Phialophora europaea CBS 101466.</title>
        <authorList>
            <consortium name="The Broad Institute Genomics Platform"/>
            <person name="Cuomo C."/>
            <person name="de Hoog S."/>
            <person name="Gorbushina A."/>
            <person name="Walker B."/>
            <person name="Young S.K."/>
            <person name="Zeng Q."/>
            <person name="Gargeya S."/>
            <person name="Fitzgerald M."/>
            <person name="Haas B."/>
            <person name="Abouelleil A."/>
            <person name="Allen A.W."/>
            <person name="Alvarado L."/>
            <person name="Arachchi H.M."/>
            <person name="Berlin A.M."/>
            <person name="Chapman S.B."/>
            <person name="Gainer-Dewar J."/>
            <person name="Goldberg J."/>
            <person name="Griggs A."/>
            <person name="Gujja S."/>
            <person name="Hansen M."/>
            <person name="Howarth C."/>
            <person name="Imamovic A."/>
            <person name="Ireland A."/>
            <person name="Larimer J."/>
            <person name="McCowan C."/>
            <person name="Murphy C."/>
            <person name="Pearson M."/>
            <person name="Poon T.W."/>
            <person name="Priest M."/>
            <person name="Roberts A."/>
            <person name="Saif S."/>
            <person name="Shea T."/>
            <person name="Sisk P."/>
            <person name="Sykes S."/>
            <person name="Wortman J."/>
            <person name="Nusbaum C."/>
            <person name="Birren B."/>
        </authorList>
    </citation>
    <scope>NUCLEOTIDE SEQUENCE [LARGE SCALE GENOMIC DNA]</scope>
    <source>
        <strain evidence="14 15">CBS 101466</strain>
    </source>
</reference>
<dbReference type="Pfam" id="PF00264">
    <property type="entry name" value="Tyrosinase"/>
    <property type="match status" value="1"/>
</dbReference>
<evidence type="ECO:0000256" key="3">
    <source>
        <dbReference type="ARBA" id="ARBA00011906"/>
    </source>
</evidence>
<sequence>MAVTLPVIPLAICLLLSNLAVAFKITGAGGSHNATTGVRPYRLDINDFSQSGPPFDLYIQALSRLQARDQSDPLSYFQIAGIHGYPRSPWDGVSGTNPYSPGFCVHGSTPFPTWHRPYLALMEQILWTEAQAIARTYPSGLQDVYNTAAWTLRLPFWDWAVHPALPAVVQDATIIINTPAGRTAVQNPLYKYSFQWDAGGNGFPRDQVKLADLPFTVRHWNSETRQSNQTAASAEMLANAGQIVASTYQLFTDVTDYVSFSCFTPNGRLNSGNNVENIHGNIHNIVGGNGHMLYPEISAFDPIFWLHHANVDRLLAMWQILNPASYFTPTVNVYGTYYELPGSIDSGNSSLAPFHSDNGTTMFTNDAVRNIRLFNYAYPDIPDWSLNGTSLASYVRTQINLKYNPPGLAQRRLKRSSRRATSVTAAFSNISPQEIRNLGFNNADVQWTIKIVLERYAYSTAFSLDFFMGDPPEDVASWSTAPELVGSHSQFIPFNVPAMFPNGAPRGLSQGEVSLTHVLSAGVSRGFLRDLSPAIVLPVLRDALTWRARTPDNCEVNLADLAGLSIAVASKRTWPTTVKDRFPSYGQLEWHHEATAGKIGGDSCGISNE</sequence>
<keyword evidence="6" id="KW-0186">Copper</keyword>
<evidence type="ECO:0000256" key="1">
    <source>
        <dbReference type="ARBA" id="ARBA00001973"/>
    </source>
</evidence>
<evidence type="ECO:0000256" key="2">
    <source>
        <dbReference type="ARBA" id="ARBA00009928"/>
    </source>
</evidence>
<dbReference type="GO" id="GO:0004503">
    <property type="term" value="F:tyrosinase activity"/>
    <property type="evidence" value="ECO:0007669"/>
    <property type="project" value="UniProtKB-EC"/>
</dbReference>
<dbReference type="PROSITE" id="PS00498">
    <property type="entry name" value="TYROSINASE_2"/>
    <property type="match status" value="1"/>
</dbReference>
<dbReference type="InterPro" id="IPR002227">
    <property type="entry name" value="Tyrosinase_Cu-bd"/>
</dbReference>
<dbReference type="InParanoid" id="W2RM76"/>
<evidence type="ECO:0000313" key="14">
    <source>
        <dbReference type="EMBL" id="ETN37390.1"/>
    </source>
</evidence>
<dbReference type="AlphaFoldDB" id="W2RM76"/>
<protein>
    <recommendedName>
        <fullName evidence="3">tyrosinase</fullName>
        <ecNumber evidence="3">1.14.18.1</ecNumber>
    </recommendedName>
</protein>
<feature type="chain" id="PRO_5004823699" description="tyrosinase" evidence="11">
    <location>
        <begin position="23"/>
        <end position="609"/>
    </location>
</feature>
<dbReference type="InterPro" id="IPR008922">
    <property type="entry name" value="Di-copper_centre_dom_sf"/>
</dbReference>
<dbReference type="PANTHER" id="PTHR11474:SF76">
    <property type="entry name" value="SHKT DOMAIN-CONTAINING PROTEIN"/>
    <property type="match status" value="1"/>
</dbReference>
<dbReference type="RefSeq" id="XP_008720922.1">
    <property type="nucleotide sequence ID" value="XM_008722700.1"/>
</dbReference>
<keyword evidence="7" id="KW-0503">Monooxygenase</keyword>
<comment type="catalytic activity">
    <reaction evidence="9">
        <text>2 L-dopa + O2 = 2 L-dopaquinone + 2 H2O</text>
        <dbReference type="Rhea" id="RHEA:34287"/>
        <dbReference type="ChEBI" id="CHEBI:15377"/>
        <dbReference type="ChEBI" id="CHEBI:15379"/>
        <dbReference type="ChEBI" id="CHEBI:57504"/>
        <dbReference type="ChEBI" id="CHEBI:57924"/>
        <dbReference type="EC" id="1.14.18.1"/>
    </reaction>
</comment>
<keyword evidence="15" id="KW-1185">Reference proteome</keyword>
<evidence type="ECO:0000256" key="9">
    <source>
        <dbReference type="ARBA" id="ARBA00048233"/>
    </source>
</evidence>
<dbReference type="GO" id="GO:0042438">
    <property type="term" value="P:melanin biosynthetic process"/>
    <property type="evidence" value="ECO:0007669"/>
    <property type="project" value="UniProtKB-KW"/>
</dbReference>
<evidence type="ECO:0000256" key="11">
    <source>
        <dbReference type="SAM" id="SignalP"/>
    </source>
</evidence>
<dbReference type="Gene3D" id="1.10.1280.10">
    <property type="entry name" value="Di-copper center containing domain from catechol oxidase"/>
    <property type="match status" value="1"/>
</dbReference>
<comment type="catalytic activity">
    <reaction evidence="10">
        <text>L-tyrosine + O2 = L-dopaquinone + H2O</text>
        <dbReference type="Rhea" id="RHEA:18117"/>
        <dbReference type="ChEBI" id="CHEBI:15377"/>
        <dbReference type="ChEBI" id="CHEBI:15379"/>
        <dbReference type="ChEBI" id="CHEBI:57924"/>
        <dbReference type="ChEBI" id="CHEBI:58315"/>
        <dbReference type="EC" id="1.14.18.1"/>
    </reaction>
</comment>
<keyword evidence="4" id="KW-0479">Metal-binding</keyword>
<keyword evidence="5" id="KW-0560">Oxidoreductase</keyword>
<evidence type="ECO:0000256" key="7">
    <source>
        <dbReference type="ARBA" id="ARBA00023033"/>
    </source>
</evidence>
<gene>
    <name evidence="14" type="ORF">HMPREF1541_08381</name>
</gene>
<dbReference type="STRING" id="1220924.W2RM76"/>
<feature type="domain" description="Tyrosinase copper-binding" evidence="13">
    <location>
        <begin position="301"/>
        <end position="312"/>
    </location>
</feature>
<dbReference type="eggNOG" id="ENOG502R1BY">
    <property type="taxonomic scope" value="Eukaryota"/>
</dbReference>
<feature type="signal peptide" evidence="11">
    <location>
        <begin position="1"/>
        <end position="22"/>
    </location>
</feature>
<dbReference type="EMBL" id="KB822724">
    <property type="protein sequence ID" value="ETN37390.1"/>
    <property type="molecule type" value="Genomic_DNA"/>
</dbReference>
<evidence type="ECO:0000256" key="8">
    <source>
        <dbReference type="ARBA" id="ARBA00023101"/>
    </source>
</evidence>
<name>W2RM76_CYPE1</name>
<evidence type="ECO:0000256" key="6">
    <source>
        <dbReference type="ARBA" id="ARBA00023008"/>
    </source>
</evidence>
<evidence type="ECO:0000259" key="12">
    <source>
        <dbReference type="PROSITE" id="PS00497"/>
    </source>
</evidence>
<comment type="cofactor">
    <cofactor evidence="1">
        <name>Cu(2+)</name>
        <dbReference type="ChEBI" id="CHEBI:29036"/>
    </cofactor>
</comment>
<evidence type="ECO:0000259" key="13">
    <source>
        <dbReference type="PROSITE" id="PS00498"/>
    </source>
</evidence>
<dbReference type="GO" id="GO:0046872">
    <property type="term" value="F:metal ion binding"/>
    <property type="evidence" value="ECO:0007669"/>
    <property type="project" value="UniProtKB-KW"/>
</dbReference>
<dbReference type="InterPro" id="IPR050316">
    <property type="entry name" value="Tyrosinase/Hemocyanin"/>
</dbReference>